<keyword evidence="2" id="KW-0472">Membrane</keyword>
<accession>B3PH64</accession>
<keyword evidence="1" id="KW-0813">Transport</keyword>
<evidence type="ECO:0000313" key="3">
    <source>
        <dbReference type="EMBL" id="ACE84780.1"/>
    </source>
</evidence>
<evidence type="ECO:0000256" key="2">
    <source>
        <dbReference type="SAM" id="Phobius"/>
    </source>
</evidence>
<evidence type="ECO:0000313" key="4">
    <source>
        <dbReference type="Proteomes" id="UP000001036"/>
    </source>
</evidence>
<organism evidence="3 4">
    <name type="scientific">Cellvibrio japonicus (strain Ueda107)</name>
    <name type="common">Pseudomonas fluorescens subsp. cellulosa</name>
    <dbReference type="NCBI Taxonomy" id="498211"/>
    <lineage>
        <taxon>Bacteria</taxon>
        <taxon>Pseudomonadati</taxon>
        <taxon>Pseudomonadota</taxon>
        <taxon>Gammaproteobacteria</taxon>
        <taxon>Cellvibrionales</taxon>
        <taxon>Cellvibrionaceae</taxon>
        <taxon>Cellvibrio</taxon>
    </lineage>
</organism>
<dbReference type="STRING" id="498211.CJA_0261"/>
<dbReference type="HOGENOM" id="CLU_699604_0_0_6"/>
<proteinExistence type="predicted"/>
<keyword evidence="4" id="KW-1185">Reference proteome</keyword>
<evidence type="ECO:0000256" key="1">
    <source>
        <dbReference type="ARBA" id="ARBA00022448"/>
    </source>
</evidence>
<dbReference type="eggNOG" id="COG0845">
    <property type="taxonomic scope" value="Bacteria"/>
</dbReference>
<keyword evidence="2" id="KW-0812">Transmembrane</keyword>
<dbReference type="RefSeq" id="WP_012485944.1">
    <property type="nucleotide sequence ID" value="NC_010995.1"/>
</dbReference>
<dbReference type="EMBL" id="CP000934">
    <property type="protein sequence ID" value="ACE84780.1"/>
    <property type="molecule type" value="Genomic_DNA"/>
</dbReference>
<reference evidence="3 4" key="1">
    <citation type="journal article" date="2008" name="J. Bacteriol.">
        <title>Insights into plant cell wall degradation from the genome sequence of the soil bacterium Cellvibrio japonicus.</title>
        <authorList>
            <person name="Deboy R.T."/>
            <person name="Mongodin E.F."/>
            <person name="Fouts D.E."/>
            <person name="Tailford L.E."/>
            <person name="Khouri H."/>
            <person name="Emerson J.B."/>
            <person name="Mohamoud Y."/>
            <person name="Watkins K."/>
            <person name="Henrissat B."/>
            <person name="Gilbert H.J."/>
            <person name="Nelson K.E."/>
        </authorList>
    </citation>
    <scope>NUCLEOTIDE SEQUENCE [LARGE SCALE GENOMIC DNA]</scope>
    <source>
        <strain evidence="3 4">Ueda107</strain>
    </source>
</reference>
<dbReference type="Proteomes" id="UP000001036">
    <property type="component" value="Chromosome"/>
</dbReference>
<dbReference type="KEGG" id="cja:CJA_0261"/>
<keyword evidence="2" id="KW-1133">Transmembrane helix</keyword>
<feature type="transmembrane region" description="Helical" evidence="2">
    <location>
        <begin position="17"/>
        <end position="34"/>
    </location>
</feature>
<name>B3PH64_CELJU</name>
<dbReference type="AlphaFoldDB" id="B3PH64"/>
<dbReference type="PANTHER" id="PTHR30097">
    <property type="entry name" value="CATION EFFLUX SYSTEM PROTEIN CUSB"/>
    <property type="match status" value="1"/>
</dbReference>
<gene>
    <name evidence="3" type="ordered locus">CJA_0261</name>
</gene>
<dbReference type="PANTHER" id="PTHR30097:SF4">
    <property type="entry name" value="SLR6042 PROTEIN"/>
    <property type="match status" value="1"/>
</dbReference>
<dbReference type="GO" id="GO:0015679">
    <property type="term" value="P:plasma membrane copper ion transport"/>
    <property type="evidence" value="ECO:0007669"/>
    <property type="project" value="TreeGrafter"/>
</dbReference>
<dbReference type="GO" id="GO:0030313">
    <property type="term" value="C:cell envelope"/>
    <property type="evidence" value="ECO:0007669"/>
    <property type="project" value="TreeGrafter"/>
</dbReference>
<protein>
    <submittedName>
        <fullName evidence="3">Putative ABC transporter permease</fullName>
    </submittedName>
</protein>
<dbReference type="InterPro" id="IPR051909">
    <property type="entry name" value="MFP_Cation_Efflux"/>
</dbReference>
<dbReference type="GO" id="GO:0060003">
    <property type="term" value="P:copper ion export"/>
    <property type="evidence" value="ECO:0007669"/>
    <property type="project" value="TreeGrafter"/>
</dbReference>
<dbReference type="OrthoDB" id="1957187at2"/>
<sequence length="394" mass="45055">MDEPIEVNNKFFSHRKIYLISTLIVVVAITLYLFKSEDSALYKVEPLTSSLVIRTSGVLRPLIYRDLYSPQDGEIKYITDNKAGEKTNKGDLIFSVFNSEIESLFSQKRKEYSDEEYEFQQKLISLKQDILKTELEKLSIEAKYEGAKSELLAYSKHPDVIPTLELNIKKREIELLKKQITQLMKISEDQHLNVKQFENNWQNKKEYMNVELGILSATIEALNIKSPIDGNIEYIDESLQIGKVVSKGQVLGRVSDFSFWAAYLDVPVASIDRIKIGDRVILDVNGHSVAGSIYQIDQKVENQTIKIIAKIKDDNLTILRSELRVNASIETNENRPLSIIRFSNNIPLNSKTLNVIAHYKDGKKNKIEIKVQEISNEKIIFESLGSQVEAIGFY</sequence>